<dbReference type="RefSeq" id="XP_025397454.1">
    <property type="nucleotide sequence ID" value="XM_025543710.1"/>
</dbReference>
<comment type="caution">
    <text evidence="2">The sequence shown here is derived from an EMBL/GenBank/DDBJ whole genome shotgun (WGS) entry which is preliminary data.</text>
</comment>
<protein>
    <submittedName>
        <fullName evidence="2">Uncharacterized protein</fullName>
    </submittedName>
</protein>
<organism evidence="2 3">
    <name type="scientific">Aspergillus heteromorphus CBS 117.55</name>
    <dbReference type="NCBI Taxonomy" id="1448321"/>
    <lineage>
        <taxon>Eukaryota</taxon>
        <taxon>Fungi</taxon>
        <taxon>Dikarya</taxon>
        <taxon>Ascomycota</taxon>
        <taxon>Pezizomycotina</taxon>
        <taxon>Eurotiomycetes</taxon>
        <taxon>Eurotiomycetidae</taxon>
        <taxon>Eurotiales</taxon>
        <taxon>Aspergillaceae</taxon>
        <taxon>Aspergillus</taxon>
        <taxon>Aspergillus subgen. Circumdati</taxon>
    </lineage>
</organism>
<feature type="region of interest" description="Disordered" evidence="1">
    <location>
        <begin position="24"/>
        <end position="56"/>
    </location>
</feature>
<accession>A0A317VRG5</accession>
<proteinExistence type="predicted"/>
<sequence>MLSPKSYLPTYAASYPTTQLVLTTAQKHSSHTPNPHSHPSIHPYSHPYPHPIKAGR</sequence>
<dbReference type="GeneID" id="37065947"/>
<dbReference type="AlphaFoldDB" id="A0A317VRG5"/>
<dbReference type="Proteomes" id="UP000247233">
    <property type="component" value="Unassembled WGS sequence"/>
</dbReference>
<dbReference type="EMBL" id="MSFL01000021">
    <property type="protein sequence ID" value="PWY75488.1"/>
    <property type="molecule type" value="Genomic_DNA"/>
</dbReference>
<evidence type="ECO:0000313" key="3">
    <source>
        <dbReference type="Proteomes" id="UP000247233"/>
    </source>
</evidence>
<dbReference type="VEuPathDB" id="FungiDB:BO70DRAFT_364038"/>
<reference evidence="2 3" key="1">
    <citation type="submission" date="2016-12" db="EMBL/GenBank/DDBJ databases">
        <title>The genomes of Aspergillus section Nigri reveals drivers in fungal speciation.</title>
        <authorList>
            <consortium name="DOE Joint Genome Institute"/>
            <person name="Vesth T.C."/>
            <person name="Nybo J."/>
            <person name="Theobald S."/>
            <person name="Brandl J."/>
            <person name="Frisvad J.C."/>
            <person name="Nielsen K.F."/>
            <person name="Lyhne E.K."/>
            <person name="Kogle M.E."/>
            <person name="Kuo A."/>
            <person name="Riley R."/>
            <person name="Clum A."/>
            <person name="Nolan M."/>
            <person name="Lipzen A."/>
            <person name="Salamov A."/>
            <person name="Henrissat B."/>
            <person name="Wiebenga A."/>
            <person name="De Vries R.P."/>
            <person name="Grigoriev I.V."/>
            <person name="Mortensen U.H."/>
            <person name="Andersen M.R."/>
            <person name="Baker S.E."/>
        </authorList>
    </citation>
    <scope>NUCLEOTIDE SEQUENCE [LARGE SCALE GENOMIC DNA]</scope>
    <source>
        <strain evidence="2 3">CBS 117.55</strain>
    </source>
</reference>
<evidence type="ECO:0000313" key="2">
    <source>
        <dbReference type="EMBL" id="PWY75488.1"/>
    </source>
</evidence>
<gene>
    <name evidence="2" type="ORF">BO70DRAFT_364038</name>
</gene>
<keyword evidence="3" id="KW-1185">Reference proteome</keyword>
<evidence type="ECO:0000256" key="1">
    <source>
        <dbReference type="SAM" id="MobiDB-lite"/>
    </source>
</evidence>
<name>A0A317VRG5_9EURO</name>
<feature type="compositionally biased region" description="Low complexity" evidence="1">
    <location>
        <begin position="31"/>
        <end position="47"/>
    </location>
</feature>